<dbReference type="InterPro" id="IPR019587">
    <property type="entry name" value="Polyketide_cyclase/dehydratase"/>
</dbReference>
<dbReference type="AlphaFoldDB" id="A0A7W7WGM3"/>
<dbReference type="InterPro" id="IPR023393">
    <property type="entry name" value="START-like_dom_sf"/>
</dbReference>
<dbReference type="Pfam" id="PF10604">
    <property type="entry name" value="Polyketide_cyc2"/>
    <property type="match status" value="1"/>
</dbReference>
<protein>
    <submittedName>
        <fullName evidence="1">Uncharacterized protein YndB with AHSA1/START domain</fullName>
    </submittedName>
</protein>
<dbReference type="SUPFAM" id="SSF55961">
    <property type="entry name" value="Bet v1-like"/>
    <property type="match status" value="1"/>
</dbReference>
<name>A0A7W7WGM3_9ACTN</name>
<accession>A0A7W7WGM3</accession>
<sequence length="146" mass="16602">MDANHYRLTSVWPLPAEPVRVYRLLRDVESYPQWWPQVRSVRRLTDHSGELEIRSVLPYGLRLTATEREQDEAGLTLAADLTGDLVGWSRWTVHPAGAGSRAVFEEEVRPAKALMRRLAPVARPLFLANHAAMMRGGHRGLRRLLS</sequence>
<evidence type="ECO:0000313" key="1">
    <source>
        <dbReference type="EMBL" id="MBB4946336.1"/>
    </source>
</evidence>
<keyword evidence="2" id="KW-1185">Reference proteome</keyword>
<gene>
    <name evidence="1" type="ORF">F4556_001871</name>
</gene>
<dbReference type="EMBL" id="JACHJR010000001">
    <property type="protein sequence ID" value="MBB4946336.1"/>
    <property type="molecule type" value="Genomic_DNA"/>
</dbReference>
<reference evidence="1 2" key="1">
    <citation type="submission" date="2020-08" db="EMBL/GenBank/DDBJ databases">
        <title>Sequencing the genomes of 1000 actinobacteria strains.</title>
        <authorList>
            <person name="Klenk H.-P."/>
        </authorList>
    </citation>
    <scope>NUCLEOTIDE SEQUENCE [LARGE SCALE GENOMIC DNA]</scope>
    <source>
        <strain evidence="1 2">DSM 44786</strain>
    </source>
</reference>
<comment type="caution">
    <text evidence="1">The sequence shown here is derived from an EMBL/GenBank/DDBJ whole genome shotgun (WGS) entry which is preliminary data.</text>
</comment>
<dbReference type="RefSeq" id="WP_184913305.1">
    <property type="nucleotide sequence ID" value="NZ_JACHJR010000001.1"/>
</dbReference>
<organism evidence="1 2">
    <name type="scientific">Kitasatospora gansuensis</name>
    <dbReference type="NCBI Taxonomy" id="258050"/>
    <lineage>
        <taxon>Bacteria</taxon>
        <taxon>Bacillati</taxon>
        <taxon>Actinomycetota</taxon>
        <taxon>Actinomycetes</taxon>
        <taxon>Kitasatosporales</taxon>
        <taxon>Streptomycetaceae</taxon>
        <taxon>Kitasatospora</taxon>
    </lineage>
</organism>
<proteinExistence type="predicted"/>
<dbReference type="Proteomes" id="UP000573327">
    <property type="component" value="Unassembled WGS sequence"/>
</dbReference>
<evidence type="ECO:0000313" key="2">
    <source>
        <dbReference type="Proteomes" id="UP000573327"/>
    </source>
</evidence>
<dbReference type="Gene3D" id="3.30.530.20">
    <property type="match status" value="1"/>
</dbReference>